<dbReference type="GO" id="GO:0004675">
    <property type="term" value="F:transmembrane receptor protein serine/threonine kinase activity"/>
    <property type="evidence" value="ECO:0007669"/>
    <property type="project" value="UniProtKB-EC"/>
</dbReference>
<evidence type="ECO:0000256" key="3">
    <source>
        <dbReference type="ARBA" id="ARBA00022527"/>
    </source>
</evidence>
<evidence type="ECO:0000256" key="6">
    <source>
        <dbReference type="ARBA" id="ARBA00022723"/>
    </source>
</evidence>
<evidence type="ECO:0000256" key="16">
    <source>
        <dbReference type="ARBA" id="ARBA00047681"/>
    </source>
</evidence>
<gene>
    <name evidence="23" type="primary">Ci-Tgfbr-Ia</name>
</gene>
<dbReference type="InterPro" id="IPR011009">
    <property type="entry name" value="Kinase-like_dom_sf"/>
</dbReference>
<organism evidence="23">
    <name type="scientific">Ciona intestinalis</name>
    <name type="common">Transparent sea squirt</name>
    <name type="synonym">Ascidia intestinalis</name>
    <dbReference type="NCBI Taxonomy" id="7719"/>
    <lineage>
        <taxon>Eukaryota</taxon>
        <taxon>Metazoa</taxon>
        <taxon>Chordata</taxon>
        <taxon>Tunicata</taxon>
        <taxon>Ascidiacea</taxon>
        <taxon>Phlebobranchia</taxon>
        <taxon>Cionidae</taxon>
        <taxon>Ciona</taxon>
    </lineage>
</organism>
<evidence type="ECO:0000259" key="21">
    <source>
        <dbReference type="PROSITE" id="PS50011"/>
    </source>
</evidence>
<evidence type="ECO:0000256" key="2">
    <source>
        <dbReference type="ARBA" id="ARBA00009605"/>
    </source>
</evidence>
<comment type="cofactor">
    <cofactor evidence="19">
        <name>Mg(2+)</name>
        <dbReference type="ChEBI" id="CHEBI:18420"/>
    </cofactor>
    <cofactor evidence="19">
        <name>Mn(2+)</name>
        <dbReference type="ChEBI" id="CHEBI:29035"/>
    </cofactor>
</comment>
<dbReference type="SMART" id="SM00220">
    <property type="entry name" value="S_TKc"/>
    <property type="match status" value="1"/>
</dbReference>
<evidence type="ECO:0000256" key="8">
    <source>
        <dbReference type="ARBA" id="ARBA00022741"/>
    </source>
</evidence>
<keyword evidence="9 19" id="KW-0418">Kinase</keyword>
<dbReference type="GO" id="GO:0046872">
    <property type="term" value="F:metal ion binding"/>
    <property type="evidence" value="ECO:0007669"/>
    <property type="project" value="UniProtKB-KW"/>
</dbReference>
<dbReference type="Gene3D" id="3.30.200.20">
    <property type="entry name" value="Phosphorylase Kinase, domain 1"/>
    <property type="match status" value="1"/>
</dbReference>
<evidence type="ECO:0000313" key="23">
    <source>
        <dbReference type="EMBL" id="BAE06725.1"/>
    </source>
</evidence>
<dbReference type="AlphaFoldDB" id="Q4H2Q2"/>
<accession>Q4H2Q2</accession>
<evidence type="ECO:0000256" key="12">
    <source>
        <dbReference type="ARBA" id="ARBA00022989"/>
    </source>
</evidence>
<dbReference type="InterPro" id="IPR001245">
    <property type="entry name" value="Ser-Thr/Tyr_kinase_cat_dom"/>
</dbReference>
<evidence type="ECO:0000256" key="15">
    <source>
        <dbReference type="ARBA" id="ARBA00023180"/>
    </source>
</evidence>
<dbReference type="Gene3D" id="2.10.60.10">
    <property type="entry name" value="CD59"/>
    <property type="match status" value="1"/>
</dbReference>
<dbReference type="KEGG" id="cin:778776"/>
<proteinExistence type="evidence at transcript level"/>
<dbReference type="InterPro" id="IPR000472">
    <property type="entry name" value="Activin_recp"/>
</dbReference>
<keyword evidence="7 20" id="KW-0732">Signal</keyword>
<dbReference type="Pfam" id="PF01064">
    <property type="entry name" value="Activin_recp"/>
    <property type="match status" value="1"/>
</dbReference>
<dbReference type="OrthoDB" id="69842at2759"/>
<evidence type="ECO:0000256" key="9">
    <source>
        <dbReference type="ARBA" id="ARBA00022777"/>
    </source>
</evidence>
<keyword evidence="3 19" id="KW-0723">Serine/threonine-protein kinase</keyword>
<evidence type="ECO:0000256" key="14">
    <source>
        <dbReference type="ARBA" id="ARBA00023170"/>
    </source>
</evidence>
<dbReference type="InterPro" id="IPR017441">
    <property type="entry name" value="Protein_kinase_ATP_BS"/>
</dbReference>
<keyword evidence="13 19" id="KW-0472">Membrane</keyword>
<dbReference type="SMART" id="SM00467">
    <property type="entry name" value="GS"/>
    <property type="match status" value="1"/>
</dbReference>
<evidence type="ECO:0000256" key="5">
    <source>
        <dbReference type="ARBA" id="ARBA00022692"/>
    </source>
</evidence>
<keyword evidence="11 19" id="KW-0460">Magnesium</keyword>
<dbReference type="Gene3D" id="1.10.510.10">
    <property type="entry name" value="Transferase(Phosphotransferase) domain 1"/>
    <property type="match status" value="1"/>
</dbReference>
<reference evidence="23" key="2">
    <citation type="journal article" date="2004" name="Development">
        <title>Gene expression profiles of transcription factors and signaling molecules in the ascidian embryo: towards a comprehensive understanding of gene networks.</title>
        <authorList>
            <person name="Imai K.S."/>
            <person name="Hino K."/>
            <person name="Yagi K."/>
            <person name="Satoh N."/>
            <person name="Satou Y."/>
        </authorList>
    </citation>
    <scope>NUCLEOTIDE SEQUENCE</scope>
</reference>
<evidence type="ECO:0000256" key="10">
    <source>
        <dbReference type="ARBA" id="ARBA00022840"/>
    </source>
</evidence>
<dbReference type="InterPro" id="IPR003605">
    <property type="entry name" value="GS_dom"/>
</dbReference>
<dbReference type="EC" id="2.7.11.30" evidence="19"/>
<dbReference type="SUPFAM" id="SSF57302">
    <property type="entry name" value="Snake toxin-like"/>
    <property type="match status" value="1"/>
</dbReference>
<dbReference type="InterPro" id="IPR000719">
    <property type="entry name" value="Prot_kinase_dom"/>
</dbReference>
<dbReference type="PRINTS" id="PR00653">
    <property type="entry name" value="ACTIVIN2R"/>
</dbReference>
<dbReference type="SUPFAM" id="SSF56112">
    <property type="entry name" value="Protein kinase-like (PK-like)"/>
    <property type="match status" value="1"/>
</dbReference>
<dbReference type="PROSITE" id="PS00107">
    <property type="entry name" value="PROTEIN_KINASE_ATP"/>
    <property type="match status" value="1"/>
</dbReference>
<sequence>MPFGNNVKCFKRAVIVFYVSMLVATTKAIQNVSGIVPDYIDNRNGSLSGRLNGGPDMENTELTGFPFEEEIFRCICSSTLGGCDENGMCNTSGQCFTFMNSAKSSENQKKGCFTHNQGRMQCLEKGSVAVHCCIGDLCNQARIETEENNTSHLVVIIISVFLGFVFLSAIAAFFVHRMHVRRMQELEKQREAGRLEGGLRATRVNESTLADWMESATSGSGSGLPFLVQRTMARQIQLVNCIGKGRYGAVWKGMWQDEPVAVKVFASRDEQSWARETEIYNTVLLRHSNILGYIASDMISRNSDTELWLVCYYHPNGSLYEYLQHNELDHQLMLQLCLSAANGLTHLHTDILGVCGKAAIAHRDVKSKNILVKSDLTCCIADLGLAVTHNPEEGKIVIPKNNHRVGTKRYMSPEVLDESLNTSSFECFKQADVYSFGLVLWEVARRCVSGGIVETYQPPFYDVVGYDPSFDEMRKVVCVDGYRPVVPNRWTSDDTLSIISKILRETWCKTPSNRLTIHRVKKSLLKATEQLAPQVTKQNYTDISPLLSLAPKVDEKTYAHNLLEQN</sequence>
<keyword evidence="8 18" id="KW-0547">Nucleotide-binding</keyword>
<evidence type="ECO:0000256" key="7">
    <source>
        <dbReference type="ARBA" id="ARBA00022729"/>
    </source>
</evidence>
<dbReference type="FunFam" id="1.10.510.10:FF:000018">
    <property type="entry name" value="Receptor protein serine/threonine kinase"/>
    <property type="match status" value="1"/>
</dbReference>
<evidence type="ECO:0000256" key="17">
    <source>
        <dbReference type="ARBA" id="ARBA00048773"/>
    </source>
</evidence>
<dbReference type="Pfam" id="PF07714">
    <property type="entry name" value="PK_Tyr_Ser-Thr"/>
    <property type="match status" value="1"/>
</dbReference>
<feature type="domain" description="Protein kinase" evidence="21">
    <location>
        <begin position="236"/>
        <end position="525"/>
    </location>
</feature>
<dbReference type="InterPro" id="IPR045860">
    <property type="entry name" value="Snake_toxin-like_sf"/>
</dbReference>
<evidence type="ECO:0000256" key="18">
    <source>
        <dbReference type="PROSITE-ProRule" id="PRU10141"/>
    </source>
</evidence>
<reference evidence="23" key="1">
    <citation type="journal article" date="2003" name="Dev. Genes Evol.">
        <title>Genomewide surveys of developmentally relevant genes in Ciona intestinalis.</title>
        <authorList>
            <person name="Satou Y."/>
            <person name="Satoh N."/>
        </authorList>
    </citation>
    <scope>NUCLEOTIDE SEQUENCE</scope>
</reference>
<evidence type="ECO:0000256" key="20">
    <source>
        <dbReference type="SAM" id="SignalP"/>
    </source>
</evidence>
<keyword evidence="15" id="KW-0325">Glycoprotein</keyword>
<dbReference type="CDD" id="cd14142">
    <property type="entry name" value="STKc_ACVR1_ALK1"/>
    <property type="match status" value="1"/>
</dbReference>
<feature type="signal peptide" evidence="20">
    <location>
        <begin position="1"/>
        <end position="28"/>
    </location>
</feature>
<dbReference type="EMBL" id="AB210720">
    <property type="protein sequence ID" value="BAE06725.1"/>
    <property type="molecule type" value="mRNA"/>
</dbReference>
<feature type="binding site" evidence="18">
    <location>
        <position position="263"/>
    </location>
    <ligand>
        <name>ATP</name>
        <dbReference type="ChEBI" id="CHEBI:30616"/>
    </ligand>
</feature>
<name>Q4H2Q2_CIOIN</name>
<feature type="domain" description="GS" evidence="22">
    <location>
        <begin position="207"/>
        <end position="235"/>
    </location>
</feature>
<accession>A0A1W2VP51</accession>
<dbReference type="GO" id="GO:0005524">
    <property type="term" value="F:ATP binding"/>
    <property type="evidence" value="ECO:0007669"/>
    <property type="project" value="UniProtKB-UniRule"/>
</dbReference>
<evidence type="ECO:0000256" key="1">
    <source>
        <dbReference type="ARBA" id="ARBA00004479"/>
    </source>
</evidence>
<evidence type="ECO:0000256" key="19">
    <source>
        <dbReference type="RuleBase" id="RU361271"/>
    </source>
</evidence>
<comment type="subcellular location">
    <subcellularLocation>
        <location evidence="1 19">Membrane</location>
        <topology evidence="1 19">Single-pass type I membrane protein</topology>
    </subcellularLocation>
</comment>
<comment type="similarity">
    <text evidence="2 19">Belongs to the protein kinase superfamily. TKL Ser/Thr protein kinase family. TGFB receptor subfamily.</text>
</comment>
<keyword evidence="14 19" id="KW-0675">Receptor</keyword>
<keyword evidence="19" id="KW-0464">Manganese</keyword>
<dbReference type="PANTHER" id="PTHR23255">
    <property type="entry name" value="TRANSFORMING GROWTH FACTOR-BETA RECEPTOR TYPE I AND II"/>
    <property type="match status" value="1"/>
</dbReference>
<comment type="catalytic activity">
    <reaction evidence="17 19">
        <text>L-threonyl-[receptor-protein] + ATP = O-phospho-L-threonyl-[receptor-protein] + ADP + H(+)</text>
        <dbReference type="Rhea" id="RHEA:44880"/>
        <dbReference type="Rhea" id="RHEA-COMP:11024"/>
        <dbReference type="Rhea" id="RHEA-COMP:11025"/>
        <dbReference type="ChEBI" id="CHEBI:15378"/>
        <dbReference type="ChEBI" id="CHEBI:30013"/>
        <dbReference type="ChEBI" id="CHEBI:30616"/>
        <dbReference type="ChEBI" id="CHEBI:61977"/>
        <dbReference type="ChEBI" id="CHEBI:456216"/>
        <dbReference type="EC" id="2.7.11.30"/>
    </reaction>
</comment>
<dbReference type="PROSITE" id="PS00108">
    <property type="entry name" value="PROTEIN_KINASE_ST"/>
    <property type="match status" value="1"/>
</dbReference>
<keyword evidence="10 18" id="KW-0067">ATP-binding</keyword>
<dbReference type="Pfam" id="PF08515">
    <property type="entry name" value="TGF_beta_GS"/>
    <property type="match status" value="1"/>
</dbReference>
<keyword evidence="6 19" id="KW-0479">Metal-binding</keyword>
<dbReference type="GO" id="GO:0016020">
    <property type="term" value="C:membrane"/>
    <property type="evidence" value="ECO:0007669"/>
    <property type="project" value="UniProtKB-SubCell"/>
</dbReference>
<evidence type="ECO:0000256" key="11">
    <source>
        <dbReference type="ARBA" id="ARBA00022842"/>
    </source>
</evidence>
<comment type="catalytic activity">
    <reaction evidence="16">
        <text>L-seryl-[receptor-protein] + ATP = O-phospho-L-seryl-[receptor-protein] + ADP + H(+)</text>
        <dbReference type="Rhea" id="RHEA:18673"/>
        <dbReference type="Rhea" id="RHEA-COMP:11022"/>
        <dbReference type="Rhea" id="RHEA-COMP:11023"/>
        <dbReference type="ChEBI" id="CHEBI:15378"/>
        <dbReference type="ChEBI" id="CHEBI:29999"/>
        <dbReference type="ChEBI" id="CHEBI:30616"/>
        <dbReference type="ChEBI" id="CHEBI:83421"/>
        <dbReference type="ChEBI" id="CHEBI:456216"/>
        <dbReference type="EC" id="2.7.11.30"/>
    </reaction>
</comment>
<dbReference type="PANTHER" id="PTHR23255:SF72">
    <property type="entry name" value="RECEPTOR PROTEIN SERINE_THREONINE KINASE"/>
    <property type="match status" value="1"/>
</dbReference>
<dbReference type="InterPro" id="IPR000333">
    <property type="entry name" value="TGFB_receptor"/>
</dbReference>
<feature type="chain" id="PRO_5010392916" description="Serine/threonine-protein kinase receptor" evidence="20">
    <location>
        <begin position="29"/>
        <end position="566"/>
    </location>
</feature>
<keyword evidence="12 19" id="KW-1133">Transmembrane helix</keyword>
<reference evidence="23" key="3">
    <citation type="submission" date="2005-04" db="EMBL/GenBank/DDBJ databases">
        <title>Expressed genes in Ciona intestinalis.</title>
        <authorList>
            <person name="Satou Y."/>
        </authorList>
    </citation>
    <scope>NUCLEOTIDE SEQUENCE</scope>
</reference>
<keyword evidence="5 19" id="KW-0812">Transmembrane</keyword>
<dbReference type="PROSITE" id="PS51256">
    <property type="entry name" value="GS"/>
    <property type="match status" value="1"/>
</dbReference>
<dbReference type="InterPro" id="IPR008271">
    <property type="entry name" value="Ser/Thr_kinase_AS"/>
</dbReference>
<evidence type="ECO:0000256" key="13">
    <source>
        <dbReference type="ARBA" id="ARBA00023136"/>
    </source>
</evidence>
<protein>
    <recommendedName>
        <fullName evidence="19">Serine/threonine-protein kinase receptor</fullName>
        <ecNumber evidence="19">2.7.11.30</ecNumber>
    </recommendedName>
</protein>
<dbReference type="FunFam" id="3.30.200.20:FF:000064">
    <property type="entry name" value="Receptor protein serine/threonine kinase"/>
    <property type="match status" value="1"/>
</dbReference>
<feature type="transmembrane region" description="Helical" evidence="19">
    <location>
        <begin position="153"/>
        <end position="175"/>
    </location>
</feature>
<evidence type="ECO:0000259" key="22">
    <source>
        <dbReference type="PROSITE" id="PS51256"/>
    </source>
</evidence>
<evidence type="ECO:0000256" key="4">
    <source>
        <dbReference type="ARBA" id="ARBA00022679"/>
    </source>
</evidence>
<keyword evidence="4 19" id="KW-0808">Transferase</keyword>
<dbReference type="CDD" id="cd23535">
    <property type="entry name" value="TFP_LU_ECD_ALK2"/>
    <property type="match status" value="1"/>
</dbReference>
<dbReference type="PROSITE" id="PS50011">
    <property type="entry name" value="PROTEIN_KINASE_DOM"/>
    <property type="match status" value="1"/>
</dbReference>